<evidence type="ECO:0000256" key="1">
    <source>
        <dbReference type="SAM" id="Phobius"/>
    </source>
</evidence>
<accession>A0A4P6MPT0</accession>
<feature type="transmembrane region" description="Helical" evidence="1">
    <location>
        <begin position="75"/>
        <end position="95"/>
    </location>
</feature>
<evidence type="ECO:0000313" key="2">
    <source>
        <dbReference type="EMBL" id="QBF34746.1"/>
    </source>
</evidence>
<name>A0A4P6MPT0_9BACT</name>
<keyword evidence="1" id="KW-1133">Transmembrane helix</keyword>
<keyword evidence="3" id="KW-1185">Reference proteome</keyword>
<keyword evidence="1" id="KW-0472">Membrane</keyword>
<dbReference type="EMBL" id="CP034841">
    <property type="protein sequence ID" value="QBF34746.1"/>
    <property type="molecule type" value="Genomic_DNA"/>
</dbReference>
<proteinExistence type="predicted"/>
<sequence>MKYMIQNKNLTVTLLVLQIFATIMFGFLYIFLAQLLILYPILSIFLILSIFSLWVAIFVIQTILIINTKNIFERVLLVVGIFIIPIAIVACSIIIDKINKQTQENIQN</sequence>
<keyword evidence="1" id="KW-0812">Transmembrane</keyword>
<protein>
    <submittedName>
        <fullName evidence="2">Uncharacterized protein</fullName>
    </submittedName>
</protein>
<reference evidence="2 3" key="1">
    <citation type="submission" date="2019-01" db="EMBL/GenBank/DDBJ databases">
        <title>Complete sequence and annotation of the Mycoplasma phocirhinis strain 852T genome.</title>
        <authorList>
            <person name="Frasca S.Jr."/>
            <person name="Kutish G.F."/>
            <person name="Castellanos Gell J."/>
            <person name="Michaels D.L."/>
            <person name="Brown D.R."/>
        </authorList>
    </citation>
    <scope>NUCLEOTIDE SEQUENCE [LARGE SCALE GENOMIC DNA]</scope>
    <source>
        <strain evidence="2 3">852</strain>
    </source>
</reference>
<dbReference type="KEGG" id="mphi:EG856_02345"/>
<dbReference type="Proteomes" id="UP000289326">
    <property type="component" value="Chromosome"/>
</dbReference>
<gene>
    <name evidence="2" type="ORF">EG856_02345</name>
</gene>
<feature type="transmembrane region" description="Helical" evidence="1">
    <location>
        <begin position="12"/>
        <end position="31"/>
    </location>
</feature>
<organism evidence="2 3">
    <name type="scientific">Mycoplasmopsis phocirhinis</name>
    <dbReference type="NCBI Taxonomy" id="142650"/>
    <lineage>
        <taxon>Bacteria</taxon>
        <taxon>Bacillati</taxon>
        <taxon>Mycoplasmatota</taxon>
        <taxon>Mycoplasmoidales</taxon>
        <taxon>Metamycoplasmataceae</taxon>
        <taxon>Mycoplasmopsis</taxon>
    </lineage>
</organism>
<evidence type="ECO:0000313" key="3">
    <source>
        <dbReference type="Proteomes" id="UP000289326"/>
    </source>
</evidence>
<feature type="transmembrane region" description="Helical" evidence="1">
    <location>
        <begin position="37"/>
        <end position="63"/>
    </location>
</feature>
<dbReference type="RefSeq" id="WP_130429523.1">
    <property type="nucleotide sequence ID" value="NZ_CP034841.1"/>
</dbReference>
<dbReference type="AlphaFoldDB" id="A0A4P6MPT0"/>